<dbReference type="Proteomes" id="UP000653305">
    <property type="component" value="Unassembled WGS sequence"/>
</dbReference>
<dbReference type="PANTHER" id="PTHR31451:SF51">
    <property type="entry name" value="MANNAN ENDO-1,4-BETA-MANNOSIDASE 6"/>
    <property type="match status" value="1"/>
</dbReference>
<dbReference type="GO" id="GO:0000272">
    <property type="term" value="P:polysaccharide catabolic process"/>
    <property type="evidence" value="ECO:0007669"/>
    <property type="project" value="InterPro"/>
</dbReference>
<reference evidence="7" key="1">
    <citation type="submission" date="2020-07" db="EMBL/GenBank/DDBJ databases">
        <title>Ethylene signaling mediates host invasion by parasitic plants.</title>
        <authorList>
            <person name="Yoshida S."/>
        </authorList>
    </citation>
    <scope>NUCLEOTIDE SEQUENCE</scope>
    <source>
        <strain evidence="7">Okayama</strain>
    </source>
</reference>
<sequence length="269" mass="30072">IIITRFVLLGDGSGQLGSGAREVYVNGWNSYWLMEESVRGPSRRRVSEMLRRGAEMGLTVCRTWAFNDGGDHDDPTNALQLRLGVFKALDYVVVEARKHGIRLILSLVNNLDAYGGKAQYVRWAEEAGFNLSSLSDSFFSDPIIKGYYKAYVKAVLTRKNYFTGVRYSDKPSIFAWELMNEPRCESISSAPALQAWITEMAAFVKSLDQKHLVTVGLEGFYSSKSTENYGENPGEWAASLGSDFISNSAVNDIDFASVHAYPHSWYTLL</sequence>
<dbReference type="PANTHER" id="PTHR31451">
    <property type="match status" value="1"/>
</dbReference>
<keyword evidence="8" id="KW-1185">Reference proteome</keyword>
<dbReference type="InterPro" id="IPR045053">
    <property type="entry name" value="MAN-like"/>
</dbReference>
<accession>A0A830D5L3</accession>
<evidence type="ECO:0000256" key="5">
    <source>
        <dbReference type="ARBA" id="ARBA00023295"/>
    </source>
</evidence>
<dbReference type="EMBL" id="BMAC01000842">
    <property type="protein sequence ID" value="GFQ03534.1"/>
    <property type="molecule type" value="Genomic_DNA"/>
</dbReference>
<dbReference type="InterPro" id="IPR017853">
    <property type="entry name" value="GH"/>
</dbReference>
<evidence type="ECO:0000256" key="2">
    <source>
        <dbReference type="ARBA" id="ARBA00005641"/>
    </source>
</evidence>
<dbReference type="OrthoDB" id="406631at2759"/>
<keyword evidence="4" id="KW-0378">Hydrolase</keyword>
<dbReference type="EC" id="3.2.1.78" evidence="3"/>
<comment type="similarity">
    <text evidence="2">Belongs to the glycosyl hydrolase 5 (cellulase A) family.</text>
</comment>
<evidence type="ECO:0000313" key="7">
    <source>
        <dbReference type="EMBL" id="GFQ03534.1"/>
    </source>
</evidence>
<evidence type="ECO:0000256" key="4">
    <source>
        <dbReference type="ARBA" id="ARBA00022801"/>
    </source>
</evidence>
<proteinExistence type="inferred from homology"/>
<evidence type="ECO:0000256" key="1">
    <source>
        <dbReference type="ARBA" id="ARBA00001678"/>
    </source>
</evidence>
<dbReference type="GO" id="GO:0016985">
    <property type="term" value="F:mannan endo-1,4-beta-mannosidase activity"/>
    <property type="evidence" value="ECO:0007669"/>
    <property type="project" value="UniProtKB-EC"/>
</dbReference>
<evidence type="ECO:0000256" key="3">
    <source>
        <dbReference type="ARBA" id="ARBA00012706"/>
    </source>
</evidence>
<comment type="catalytic activity">
    <reaction evidence="1">
        <text>Random hydrolysis of (1-&gt;4)-beta-D-mannosidic linkages in mannans, galactomannans and glucomannans.</text>
        <dbReference type="EC" id="3.2.1.78"/>
    </reaction>
</comment>
<comment type="caution">
    <text evidence="7">The sequence shown here is derived from an EMBL/GenBank/DDBJ whole genome shotgun (WGS) entry which is preliminary data.</text>
</comment>
<dbReference type="Pfam" id="PF26410">
    <property type="entry name" value="GH5_mannosidase"/>
    <property type="match status" value="1"/>
</dbReference>
<gene>
    <name evidence="7" type="ORF">PHJA_002497200</name>
</gene>
<dbReference type="SUPFAM" id="SSF51445">
    <property type="entry name" value="(Trans)glycosidases"/>
    <property type="match status" value="1"/>
</dbReference>
<evidence type="ECO:0000259" key="6">
    <source>
        <dbReference type="Pfam" id="PF26410"/>
    </source>
</evidence>
<dbReference type="InterPro" id="IPR001547">
    <property type="entry name" value="Glyco_hydro_5"/>
</dbReference>
<organism evidence="7 8">
    <name type="scientific">Phtheirospermum japonicum</name>
    <dbReference type="NCBI Taxonomy" id="374723"/>
    <lineage>
        <taxon>Eukaryota</taxon>
        <taxon>Viridiplantae</taxon>
        <taxon>Streptophyta</taxon>
        <taxon>Embryophyta</taxon>
        <taxon>Tracheophyta</taxon>
        <taxon>Spermatophyta</taxon>
        <taxon>Magnoliopsida</taxon>
        <taxon>eudicotyledons</taxon>
        <taxon>Gunneridae</taxon>
        <taxon>Pentapetalae</taxon>
        <taxon>asterids</taxon>
        <taxon>lamiids</taxon>
        <taxon>Lamiales</taxon>
        <taxon>Orobanchaceae</taxon>
        <taxon>Orobanchaceae incertae sedis</taxon>
        <taxon>Phtheirospermum</taxon>
    </lineage>
</organism>
<keyword evidence="5" id="KW-0326">Glycosidase</keyword>
<dbReference type="AlphaFoldDB" id="A0A830D5L3"/>
<name>A0A830D5L3_9LAMI</name>
<protein>
    <recommendedName>
        <fullName evidence="3">mannan endo-1,4-beta-mannosidase</fullName>
        <ecNumber evidence="3">3.2.1.78</ecNumber>
    </recommendedName>
</protein>
<feature type="domain" description="Glycoside hydrolase family 5" evidence="6">
    <location>
        <begin position="25"/>
        <end position="229"/>
    </location>
</feature>
<evidence type="ECO:0000313" key="8">
    <source>
        <dbReference type="Proteomes" id="UP000653305"/>
    </source>
</evidence>
<feature type="non-terminal residue" evidence="7">
    <location>
        <position position="269"/>
    </location>
</feature>
<dbReference type="Gene3D" id="3.20.20.80">
    <property type="entry name" value="Glycosidases"/>
    <property type="match status" value="1"/>
</dbReference>